<dbReference type="InParanoid" id="A0A251S4S2"/>
<evidence type="ECO:0000313" key="2">
    <source>
        <dbReference type="Proteomes" id="UP000215914"/>
    </source>
</evidence>
<proteinExistence type="predicted"/>
<dbReference type="EMBL" id="CM007904">
    <property type="protein sequence ID" value="OTF93849.1"/>
    <property type="molecule type" value="Genomic_DNA"/>
</dbReference>
<keyword evidence="2" id="KW-1185">Reference proteome</keyword>
<reference evidence="2" key="1">
    <citation type="journal article" date="2017" name="Nature">
        <title>The sunflower genome provides insights into oil metabolism, flowering and Asterid evolution.</title>
        <authorList>
            <person name="Badouin H."/>
            <person name="Gouzy J."/>
            <person name="Grassa C.J."/>
            <person name="Murat F."/>
            <person name="Staton S.E."/>
            <person name="Cottret L."/>
            <person name="Lelandais-Briere C."/>
            <person name="Owens G.L."/>
            <person name="Carrere S."/>
            <person name="Mayjonade B."/>
            <person name="Legrand L."/>
            <person name="Gill N."/>
            <person name="Kane N.C."/>
            <person name="Bowers J.E."/>
            <person name="Hubner S."/>
            <person name="Bellec A."/>
            <person name="Berard A."/>
            <person name="Berges H."/>
            <person name="Blanchet N."/>
            <person name="Boniface M.C."/>
            <person name="Brunel D."/>
            <person name="Catrice O."/>
            <person name="Chaidir N."/>
            <person name="Claudel C."/>
            <person name="Donnadieu C."/>
            <person name="Faraut T."/>
            <person name="Fievet G."/>
            <person name="Helmstetter N."/>
            <person name="King M."/>
            <person name="Knapp S.J."/>
            <person name="Lai Z."/>
            <person name="Le Paslier M.C."/>
            <person name="Lippi Y."/>
            <person name="Lorenzon L."/>
            <person name="Mandel J.R."/>
            <person name="Marage G."/>
            <person name="Marchand G."/>
            <person name="Marquand E."/>
            <person name="Bret-Mestries E."/>
            <person name="Morien E."/>
            <person name="Nambeesan S."/>
            <person name="Nguyen T."/>
            <person name="Pegot-Espagnet P."/>
            <person name="Pouilly N."/>
            <person name="Raftis F."/>
            <person name="Sallet E."/>
            <person name="Schiex T."/>
            <person name="Thomas J."/>
            <person name="Vandecasteele C."/>
            <person name="Vares D."/>
            <person name="Vear F."/>
            <person name="Vautrin S."/>
            <person name="Crespi M."/>
            <person name="Mangin B."/>
            <person name="Burke J.M."/>
            <person name="Salse J."/>
            <person name="Munos S."/>
            <person name="Vincourt P."/>
            <person name="Rieseberg L.H."/>
            <person name="Langlade N.B."/>
        </authorList>
    </citation>
    <scope>NUCLEOTIDE SEQUENCE [LARGE SCALE GENOMIC DNA]</scope>
    <source>
        <strain evidence="2">cv. SF193</strain>
    </source>
</reference>
<accession>A0A251S4S2</accession>
<name>A0A251S4S2_HELAN</name>
<dbReference type="AlphaFoldDB" id="A0A251S4S2"/>
<dbReference type="Proteomes" id="UP000215914">
    <property type="component" value="Chromosome 15"/>
</dbReference>
<evidence type="ECO:0000313" key="1">
    <source>
        <dbReference type="EMBL" id="OTF93849.1"/>
    </source>
</evidence>
<protein>
    <submittedName>
        <fullName evidence="1">Uncharacterized protein</fullName>
    </submittedName>
</protein>
<gene>
    <name evidence="1" type="ORF">HannXRQ_Chr15g0465761</name>
</gene>
<organism evidence="1 2">
    <name type="scientific">Helianthus annuus</name>
    <name type="common">Common sunflower</name>
    <dbReference type="NCBI Taxonomy" id="4232"/>
    <lineage>
        <taxon>Eukaryota</taxon>
        <taxon>Viridiplantae</taxon>
        <taxon>Streptophyta</taxon>
        <taxon>Embryophyta</taxon>
        <taxon>Tracheophyta</taxon>
        <taxon>Spermatophyta</taxon>
        <taxon>Magnoliopsida</taxon>
        <taxon>eudicotyledons</taxon>
        <taxon>Gunneridae</taxon>
        <taxon>Pentapetalae</taxon>
        <taxon>asterids</taxon>
        <taxon>campanulids</taxon>
        <taxon>Asterales</taxon>
        <taxon>Asteraceae</taxon>
        <taxon>Asteroideae</taxon>
        <taxon>Heliantheae alliance</taxon>
        <taxon>Heliantheae</taxon>
        <taxon>Helianthus</taxon>
    </lineage>
</organism>
<sequence length="99" mass="11167">MLAYLALVTLDEDPHLTLAALEYHDYQYRTSKDKGTQGVRLITFTTVFKASPQKELGNPACDNRHLTISANVLFIRSARPFNCGVFGGVFWCRIPFSLQ</sequence>